<dbReference type="GO" id="GO:0003743">
    <property type="term" value="F:translation initiation factor activity"/>
    <property type="evidence" value="ECO:0007669"/>
    <property type="project" value="UniProtKB-KW"/>
</dbReference>
<name>A0AAW0Z736_9TREE</name>
<dbReference type="InterPro" id="IPR005225">
    <property type="entry name" value="Small_GTP-bd"/>
</dbReference>
<dbReference type="SUPFAM" id="SSF52540">
    <property type="entry name" value="P-loop containing nucleoside triphosphate hydrolases"/>
    <property type="match status" value="1"/>
</dbReference>
<keyword evidence="9" id="KW-0378">Hydrolase</keyword>
<gene>
    <name evidence="16" type="ORF">IAR55_000553</name>
</gene>
<dbReference type="SUPFAM" id="SSF52156">
    <property type="entry name" value="Initiation factor IF2/eIF5b, domain 3"/>
    <property type="match status" value="1"/>
</dbReference>
<keyword evidence="5" id="KW-0963">Cytoplasm</keyword>
<dbReference type="NCBIfam" id="NF003078">
    <property type="entry name" value="PRK04004.1"/>
    <property type="match status" value="1"/>
</dbReference>
<dbReference type="GO" id="GO:0003924">
    <property type="term" value="F:GTPase activity"/>
    <property type="evidence" value="ECO:0007669"/>
    <property type="project" value="InterPro"/>
</dbReference>
<comment type="similarity">
    <text evidence="2">Belongs to the TRAFAC class translation factor GTPase superfamily. Classic translation factor GTPase family. IF-2 subfamily.</text>
</comment>
<dbReference type="FunFam" id="2.40.30.10:FF:000013">
    <property type="entry name" value="eukaryotic translation initiation factor 5B"/>
    <property type="match status" value="1"/>
</dbReference>
<feature type="compositionally biased region" description="Low complexity" evidence="14">
    <location>
        <begin position="318"/>
        <end position="328"/>
    </location>
</feature>
<dbReference type="PANTHER" id="PTHR43381:SF4">
    <property type="entry name" value="EUKARYOTIC TRANSLATION INITIATION FACTOR 5B"/>
    <property type="match status" value="1"/>
</dbReference>
<dbReference type="SUPFAM" id="SSF50447">
    <property type="entry name" value="Translation proteins"/>
    <property type="match status" value="1"/>
</dbReference>
<keyword evidence="10" id="KW-0648">Protein biosynthesis</keyword>
<feature type="compositionally biased region" description="Low complexity" evidence="14">
    <location>
        <begin position="221"/>
        <end position="230"/>
    </location>
</feature>
<evidence type="ECO:0000256" key="14">
    <source>
        <dbReference type="SAM" id="MobiDB-lite"/>
    </source>
</evidence>
<dbReference type="GO" id="GO:0005525">
    <property type="term" value="F:GTP binding"/>
    <property type="evidence" value="ECO:0007669"/>
    <property type="project" value="UniProtKB-KW"/>
</dbReference>
<evidence type="ECO:0000256" key="3">
    <source>
        <dbReference type="ARBA" id="ARBA00011986"/>
    </source>
</evidence>
<comment type="caution">
    <text evidence="16">The sequence shown here is derived from an EMBL/GenBank/DDBJ whole genome shotgun (WGS) entry which is preliminary data.</text>
</comment>
<organism evidence="16 17">
    <name type="scientific">Kwoniella newhampshirensis</name>
    <dbReference type="NCBI Taxonomy" id="1651941"/>
    <lineage>
        <taxon>Eukaryota</taxon>
        <taxon>Fungi</taxon>
        <taxon>Dikarya</taxon>
        <taxon>Basidiomycota</taxon>
        <taxon>Agaricomycotina</taxon>
        <taxon>Tremellomycetes</taxon>
        <taxon>Tremellales</taxon>
        <taxon>Cryptococcaceae</taxon>
        <taxon>Kwoniella</taxon>
    </lineage>
</organism>
<evidence type="ECO:0000256" key="11">
    <source>
        <dbReference type="ARBA" id="ARBA00023134"/>
    </source>
</evidence>
<evidence type="ECO:0000256" key="5">
    <source>
        <dbReference type="ARBA" id="ARBA00022490"/>
    </source>
</evidence>
<evidence type="ECO:0000256" key="2">
    <source>
        <dbReference type="ARBA" id="ARBA00007733"/>
    </source>
</evidence>
<dbReference type="Pfam" id="PF00009">
    <property type="entry name" value="GTP_EFTU"/>
    <property type="match status" value="1"/>
</dbReference>
<feature type="compositionally biased region" description="Basic residues" evidence="14">
    <location>
        <begin position="183"/>
        <end position="192"/>
    </location>
</feature>
<keyword evidence="17" id="KW-1185">Reference proteome</keyword>
<feature type="compositionally biased region" description="Low complexity" evidence="14">
    <location>
        <begin position="150"/>
        <end position="169"/>
    </location>
</feature>
<dbReference type="EC" id="3.6.5.3" evidence="3"/>
<feature type="compositionally biased region" description="Basic residues" evidence="14">
    <location>
        <begin position="128"/>
        <end position="138"/>
    </location>
</feature>
<feature type="compositionally biased region" description="Low complexity" evidence="14">
    <location>
        <begin position="104"/>
        <end position="113"/>
    </location>
</feature>
<feature type="compositionally biased region" description="Acidic residues" evidence="14">
    <location>
        <begin position="291"/>
        <end position="303"/>
    </location>
</feature>
<feature type="compositionally biased region" description="Acidic residues" evidence="14">
    <location>
        <begin position="57"/>
        <end position="70"/>
    </location>
</feature>
<keyword evidence="8" id="KW-0547">Nucleotide-binding</keyword>
<feature type="compositionally biased region" description="Basic and acidic residues" evidence="14">
    <location>
        <begin position="249"/>
        <end position="260"/>
    </location>
</feature>
<comment type="subcellular location">
    <subcellularLocation>
        <location evidence="1">Cytoplasm</location>
    </subcellularLocation>
</comment>
<dbReference type="GO" id="GO:0046872">
    <property type="term" value="F:metal ion binding"/>
    <property type="evidence" value="ECO:0007669"/>
    <property type="project" value="UniProtKB-KW"/>
</dbReference>
<evidence type="ECO:0000256" key="9">
    <source>
        <dbReference type="ARBA" id="ARBA00022801"/>
    </source>
</evidence>
<dbReference type="Gene3D" id="2.40.30.10">
    <property type="entry name" value="Translation factors"/>
    <property type="match status" value="2"/>
</dbReference>
<evidence type="ECO:0000313" key="16">
    <source>
        <dbReference type="EMBL" id="KAK8869983.1"/>
    </source>
</evidence>
<dbReference type="EMBL" id="JBCAWK010000001">
    <property type="protein sequence ID" value="KAK8869983.1"/>
    <property type="molecule type" value="Genomic_DNA"/>
</dbReference>
<feature type="compositionally biased region" description="Acidic residues" evidence="14">
    <location>
        <begin position="496"/>
        <end position="508"/>
    </location>
</feature>
<evidence type="ECO:0000256" key="13">
    <source>
        <dbReference type="ARBA" id="ARBA00048107"/>
    </source>
</evidence>
<dbReference type="InterPro" id="IPR027417">
    <property type="entry name" value="P-loop_NTPase"/>
</dbReference>
<dbReference type="Gene3D" id="3.40.50.300">
    <property type="entry name" value="P-loop containing nucleotide triphosphate hydrolases"/>
    <property type="match status" value="1"/>
</dbReference>
<dbReference type="Gene3D" id="3.40.50.10050">
    <property type="entry name" value="Translation initiation factor IF- 2, domain 3"/>
    <property type="match status" value="1"/>
</dbReference>
<evidence type="ECO:0000256" key="12">
    <source>
        <dbReference type="ARBA" id="ARBA00032478"/>
    </source>
</evidence>
<dbReference type="PANTHER" id="PTHR43381">
    <property type="entry name" value="TRANSLATION INITIATION FACTOR IF-2-RELATED"/>
    <property type="match status" value="1"/>
</dbReference>
<feature type="region of interest" description="Disordered" evidence="14">
    <location>
        <begin position="383"/>
        <end position="412"/>
    </location>
</feature>
<evidence type="ECO:0000256" key="7">
    <source>
        <dbReference type="ARBA" id="ARBA00022723"/>
    </source>
</evidence>
<feature type="domain" description="Tr-type G" evidence="15">
    <location>
        <begin position="651"/>
        <end position="869"/>
    </location>
</feature>
<dbReference type="NCBIfam" id="TIGR00231">
    <property type="entry name" value="small_GTP"/>
    <property type="match status" value="1"/>
</dbReference>
<keyword evidence="11" id="KW-0342">GTP-binding</keyword>
<dbReference type="RefSeq" id="XP_066806229.1">
    <property type="nucleotide sequence ID" value="XM_066943687.1"/>
</dbReference>
<dbReference type="CDD" id="cd01887">
    <property type="entry name" value="IF2_eIF5B"/>
    <property type="match status" value="1"/>
</dbReference>
<feature type="compositionally biased region" description="Acidic residues" evidence="14">
    <location>
        <begin position="524"/>
        <end position="535"/>
    </location>
</feature>
<keyword evidence="7" id="KW-0479">Metal-binding</keyword>
<feature type="compositionally biased region" description="Acidic residues" evidence="14">
    <location>
        <begin position="591"/>
        <end position="623"/>
    </location>
</feature>
<dbReference type="InterPro" id="IPR036925">
    <property type="entry name" value="TIF_IF2_dom3_sf"/>
</dbReference>
<evidence type="ECO:0000256" key="1">
    <source>
        <dbReference type="ARBA" id="ARBA00004496"/>
    </source>
</evidence>
<dbReference type="GeneID" id="92177813"/>
<accession>A0AAW0Z736</accession>
<proteinExistence type="inferred from homology"/>
<dbReference type="GO" id="GO:0005739">
    <property type="term" value="C:mitochondrion"/>
    <property type="evidence" value="ECO:0007669"/>
    <property type="project" value="TreeGrafter"/>
</dbReference>
<reference evidence="16 17" key="1">
    <citation type="journal article" date="2024" name="bioRxiv">
        <title>Comparative genomics of Cryptococcus and Kwoniella reveals pathogenesis evolution and contrasting karyotype dynamics via intercentromeric recombination or chromosome fusion.</title>
        <authorList>
            <person name="Coelho M.A."/>
            <person name="David-Palma M."/>
            <person name="Shea T."/>
            <person name="Bowers K."/>
            <person name="McGinley-Smith S."/>
            <person name="Mohammad A.W."/>
            <person name="Gnirke A."/>
            <person name="Yurkov A.M."/>
            <person name="Nowrousian M."/>
            <person name="Sun S."/>
            <person name="Cuomo C.A."/>
            <person name="Heitman J."/>
        </authorList>
    </citation>
    <scope>NUCLEOTIDE SEQUENCE [LARGE SCALE GENOMIC DNA]</scope>
    <source>
        <strain evidence="16 17">CBS 13917</strain>
    </source>
</reference>
<keyword evidence="6" id="KW-0396">Initiation factor</keyword>
<feature type="compositionally biased region" description="Low complexity" evidence="14">
    <location>
        <begin position="455"/>
        <end position="471"/>
    </location>
</feature>
<evidence type="ECO:0000259" key="15">
    <source>
        <dbReference type="PROSITE" id="PS51722"/>
    </source>
</evidence>
<dbReference type="Pfam" id="PF11987">
    <property type="entry name" value="IF-2"/>
    <property type="match status" value="1"/>
</dbReference>
<dbReference type="PRINTS" id="PR00315">
    <property type="entry name" value="ELONGATNFCT"/>
</dbReference>
<evidence type="ECO:0000256" key="8">
    <source>
        <dbReference type="ARBA" id="ARBA00022741"/>
    </source>
</evidence>
<dbReference type="InterPro" id="IPR000795">
    <property type="entry name" value="T_Tr_GTP-bd_dom"/>
</dbReference>
<protein>
    <recommendedName>
        <fullName evidence="4">Eukaryotic translation initiation factor 5B</fullName>
        <ecNumber evidence="3">3.6.5.3</ecNumber>
    </recommendedName>
    <alternativeName>
        <fullName evidence="12">Translation initiation factor IF-2</fullName>
    </alternativeName>
</protein>
<evidence type="ECO:0000256" key="6">
    <source>
        <dbReference type="ARBA" id="ARBA00022540"/>
    </source>
</evidence>
<dbReference type="FunFam" id="3.40.50.300:FF:000112">
    <property type="entry name" value="Eukaryotic translation initiation factor 5B"/>
    <property type="match status" value="1"/>
</dbReference>
<comment type="catalytic activity">
    <reaction evidence="13">
        <text>GTP + H2O = GDP + phosphate + H(+)</text>
        <dbReference type="Rhea" id="RHEA:19669"/>
        <dbReference type="ChEBI" id="CHEBI:15377"/>
        <dbReference type="ChEBI" id="CHEBI:15378"/>
        <dbReference type="ChEBI" id="CHEBI:37565"/>
        <dbReference type="ChEBI" id="CHEBI:43474"/>
        <dbReference type="ChEBI" id="CHEBI:58189"/>
        <dbReference type="EC" id="3.6.5.3"/>
    </reaction>
</comment>
<dbReference type="PROSITE" id="PS51722">
    <property type="entry name" value="G_TR_2"/>
    <property type="match status" value="1"/>
</dbReference>
<dbReference type="AlphaFoldDB" id="A0AAW0Z736"/>
<evidence type="ECO:0000256" key="4">
    <source>
        <dbReference type="ARBA" id="ARBA00013824"/>
    </source>
</evidence>
<dbReference type="FunFam" id="2.40.30.10:FF:000026">
    <property type="entry name" value="Eukaryotic translation initiation factor 5B"/>
    <property type="match status" value="1"/>
</dbReference>
<dbReference type="KEGG" id="kne:92177813"/>
<evidence type="ECO:0000313" key="17">
    <source>
        <dbReference type="Proteomes" id="UP001388673"/>
    </source>
</evidence>
<dbReference type="Proteomes" id="UP001388673">
    <property type="component" value="Unassembled WGS sequence"/>
</dbReference>
<feature type="compositionally biased region" description="Basic residues" evidence="14">
    <location>
        <begin position="1"/>
        <end position="12"/>
    </location>
</feature>
<feature type="region of interest" description="Disordered" evidence="14">
    <location>
        <begin position="434"/>
        <end position="633"/>
    </location>
</feature>
<dbReference type="FunFam" id="3.40.50.10050:FF:000002">
    <property type="entry name" value="Eukaryotic translation initiation factor 5B"/>
    <property type="match status" value="1"/>
</dbReference>
<feature type="compositionally biased region" description="Low complexity" evidence="14">
    <location>
        <begin position="543"/>
        <end position="568"/>
    </location>
</feature>
<feature type="compositionally biased region" description="Acidic residues" evidence="14">
    <location>
        <begin position="231"/>
        <end position="240"/>
    </location>
</feature>
<dbReference type="InterPro" id="IPR009000">
    <property type="entry name" value="Transl_B-barrel_sf"/>
</dbReference>
<dbReference type="CDD" id="cd03703">
    <property type="entry name" value="aeIF5B_II"/>
    <property type="match status" value="1"/>
</dbReference>
<feature type="region of interest" description="Disordered" evidence="14">
    <location>
        <begin position="1"/>
        <end position="333"/>
    </location>
</feature>
<dbReference type="InterPro" id="IPR023115">
    <property type="entry name" value="TIF_IF2_dom3"/>
</dbReference>
<sequence>MPPKNKGKKGGKKNVEDEEFWEKKEAALKDIATPEAGSEEDVPKPVKSSKKGGLFDMLDDGEAVDDDEGGDLMATIRASNAKKDKKKKKNKFDFDETANDDADATPAPAADTKPNLDDEWPEEDVKPKKGKKGKKEKKKVVDEDEDMDEPAATAAAAESPAIQQAEASANLDDEWPEEDIKPKKGKKGKKGKKNVEEDEEDIDAILEKAAAERKAAEASKAEAAASPAADAEAEDGQGDDDGPKILTKAQKEKLKKEKEKAKKKAQAAAKKGPAATADEEPSTPAAAELAPEADEDEGDEEAGAGESKNKKKKKKATAKPAEPVAAAGKGKKVPAHILAMQAAMEEKKKLEEEVRRAEEERLKKIEEEEARIAEEEARIEAAKAAKKQKEKEKQAKAKAEGKLLTPAEKKARAAAEARKQAMLASGMIVAGLHEGGAAPEARKKVVYGNKKKQTKPAAAKDTPSAPTSAPASPAPPSAPKVETPAPAPSADKAEESGDDWDKSEDEAAAVETIVAGVDKLKVEESEDDWDKSEDDEPKKALESKPAASASAPAKTAPAPAAAKPSAPATNGKPAVKAPTAKPNGKTPVEESSSDEEETSSEEDSDESDDDSYDDTDEDSEDDELAQRKAKALQKIKERSEAAQAAKSKDDLRSPICCILGHVDTGKTKLLDKIRQTSVQEGEAGGITQQIGATFFPRSAIEEKTTVVNKGGDYKVQIPGLLIIDTPGHESFTNLRTRGSSLCNIAILVVDITHGLEPQTIESLNLLRQGKTPFIVALNKIDRMYGWQATPNGGFRESFNAQSSSVKSEFDDRVRKTKLAFAEQGLNAEIFDENKNLGRNISLVPTSAITGEGIPDMLMLLVKLTQERMNANLMYISELECTLLEVKVIEGLGTTIDVVLSNGVMREGDRIVLCGTDGPIVTTVRALLTPQPMREMRVKSAYVHHKEVKAALGVKISAPGLEKAIAGAKLYVAQDDDEVEAYKDLAMEDLTSLARFVTKSGKGVWVQASTLGSLEALLTFLEQMKIPVFNFGIGPIHKSTIVKSGTMLDKAPEYAVILAFDVQIEKEAQELAQKAGIKIFSAMIIYHLFDAFTKYMSEVQEAKRKEAAPNAVWPVKLKILKAFAHRDPIILGCDIIEGTMRVGTPMGVVKVDKETGKREIVTLGKITSIEINHKPFEIVKKSQIGAGAAVKIERAPHQAAKLYGRHFDDKDEVVSLITRQSIDTLKTNFRDQVDLADWALIKKMKIEQGVQ</sequence>
<feature type="compositionally biased region" description="Basic and acidic residues" evidence="14">
    <location>
        <begin position="205"/>
        <end position="220"/>
    </location>
</feature>
<evidence type="ECO:0000256" key="10">
    <source>
        <dbReference type="ARBA" id="ARBA00022917"/>
    </source>
</evidence>
<dbReference type="InterPro" id="IPR015760">
    <property type="entry name" value="TIF_IF2"/>
</dbReference>